<dbReference type="AlphaFoldDB" id="M8CWN0"/>
<evidence type="ECO:0000256" key="2">
    <source>
        <dbReference type="ARBA" id="ARBA00022598"/>
    </source>
</evidence>
<dbReference type="GO" id="GO:0006438">
    <property type="term" value="P:valyl-tRNA aminoacylation"/>
    <property type="evidence" value="ECO:0007669"/>
    <property type="project" value="InterPro"/>
</dbReference>
<dbReference type="GO" id="GO:0004832">
    <property type="term" value="F:valine-tRNA ligase activity"/>
    <property type="evidence" value="ECO:0007669"/>
    <property type="project" value="UniProtKB-EC"/>
</dbReference>
<evidence type="ECO:0000256" key="6">
    <source>
        <dbReference type="ARBA" id="ARBA00023146"/>
    </source>
</evidence>
<dbReference type="GO" id="GO:0005524">
    <property type="term" value="F:ATP binding"/>
    <property type="evidence" value="ECO:0007669"/>
    <property type="project" value="UniProtKB-KW"/>
</dbReference>
<evidence type="ECO:0000256" key="3">
    <source>
        <dbReference type="ARBA" id="ARBA00022741"/>
    </source>
</evidence>
<keyword evidence="3" id="KW-0547">Nucleotide-binding</keyword>
<organism evidence="9">
    <name type="scientific">Aegilops tauschii</name>
    <name type="common">Tausch's goatgrass</name>
    <name type="synonym">Aegilops squarrosa</name>
    <dbReference type="NCBI Taxonomy" id="37682"/>
    <lineage>
        <taxon>Eukaryota</taxon>
        <taxon>Viridiplantae</taxon>
        <taxon>Streptophyta</taxon>
        <taxon>Embryophyta</taxon>
        <taxon>Tracheophyta</taxon>
        <taxon>Spermatophyta</taxon>
        <taxon>Magnoliopsida</taxon>
        <taxon>Liliopsida</taxon>
        <taxon>Poales</taxon>
        <taxon>Poaceae</taxon>
        <taxon>BOP clade</taxon>
        <taxon>Pooideae</taxon>
        <taxon>Triticodae</taxon>
        <taxon>Triticeae</taxon>
        <taxon>Triticinae</taxon>
        <taxon>Aegilops</taxon>
    </lineage>
</organism>
<dbReference type="InterPro" id="IPR002303">
    <property type="entry name" value="Valyl-tRNA_ligase"/>
</dbReference>
<accession>M8CWN0</accession>
<keyword evidence="4" id="KW-0067">ATP-binding</keyword>
<dbReference type="InterPro" id="IPR014729">
    <property type="entry name" value="Rossmann-like_a/b/a_fold"/>
</dbReference>
<keyword evidence="2" id="KW-0436">Ligase</keyword>
<dbReference type="SUPFAM" id="SSF52374">
    <property type="entry name" value="Nucleotidylyl transferase"/>
    <property type="match status" value="1"/>
</dbReference>
<evidence type="ECO:0000256" key="4">
    <source>
        <dbReference type="ARBA" id="ARBA00022840"/>
    </source>
</evidence>
<evidence type="ECO:0000256" key="7">
    <source>
        <dbReference type="ARBA" id="ARBA00029936"/>
    </source>
</evidence>
<name>M8CWN0_AEGTA</name>
<evidence type="ECO:0000256" key="1">
    <source>
        <dbReference type="ARBA" id="ARBA00013169"/>
    </source>
</evidence>
<evidence type="ECO:0000259" key="8">
    <source>
        <dbReference type="Pfam" id="PF00133"/>
    </source>
</evidence>
<sequence>MALAGPSHLLSSSSACLRRLNPLLFFAHRRPAWTPRRAAHRFCAAVASERDVFTSPEVAKSFDFISEERIYKWWESQGFFKPNFDRGGDPFVIPMPPANVTGSLHMGHAMFVTLEDIMIRYFRMKGRPALWIPGTDHAGIATQLVVEKMLAAEGIKRADLTREEFTKRVWEWKEKYGSTITNQIKRLGASCDWTRECFTLDDQLSRHMVASINFVLLIDLHLIRITVMMQLLKHSLGFMKKDLYIKQHKVCGGATPPCCYNMYSTSVEGTASTCCARYRSRGECRLIGQQEFNPELLGHKIYSKILDKNNKFYYR</sequence>
<dbReference type="EnsemblPlants" id="EMT28206">
    <property type="protein sequence ID" value="EMT28206"/>
    <property type="gene ID" value="F775_10033"/>
</dbReference>
<keyword evidence="6" id="KW-0030">Aminoacyl-tRNA synthetase</keyword>
<dbReference type="GO" id="GO:0005829">
    <property type="term" value="C:cytosol"/>
    <property type="evidence" value="ECO:0007669"/>
    <property type="project" value="TreeGrafter"/>
</dbReference>
<dbReference type="PANTHER" id="PTHR11946">
    <property type="entry name" value="VALYL-TRNA SYNTHETASES"/>
    <property type="match status" value="1"/>
</dbReference>
<reference evidence="9" key="1">
    <citation type="submission" date="2015-06" db="UniProtKB">
        <authorList>
            <consortium name="EnsemblPlants"/>
        </authorList>
    </citation>
    <scope>IDENTIFICATION</scope>
</reference>
<evidence type="ECO:0000313" key="9">
    <source>
        <dbReference type="EnsemblPlants" id="EMT28206"/>
    </source>
</evidence>
<dbReference type="ExpressionAtlas" id="M8CWN0">
    <property type="expression patterns" value="baseline"/>
</dbReference>
<proteinExistence type="predicted"/>
<dbReference type="Pfam" id="PF00133">
    <property type="entry name" value="tRNA-synt_1"/>
    <property type="match status" value="1"/>
</dbReference>
<keyword evidence="5" id="KW-0648">Protein biosynthesis</keyword>
<dbReference type="EC" id="6.1.1.9" evidence="1"/>
<dbReference type="Gene3D" id="3.40.50.620">
    <property type="entry name" value="HUPs"/>
    <property type="match status" value="1"/>
</dbReference>
<evidence type="ECO:0000256" key="5">
    <source>
        <dbReference type="ARBA" id="ARBA00022917"/>
    </source>
</evidence>
<dbReference type="InterPro" id="IPR002300">
    <property type="entry name" value="aa-tRNA-synth_Ia"/>
</dbReference>
<dbReference type="PANTHER" id="PTHR11946:SF93">
    <property type="entry name" value="VALINE--TRNA LIGASE, CHLOROPLASTIC_MITOCHONDRIAL 2"/>
    <property type="match status" value="1"/>
</dbReference>
<protein>
    <recommendedName>
        <fullName evidence="1">valine--tRNA ligase</fullName>
        <ecNumber evidence="1">6.1.1.9</ecNumber>
    </recommendedName>
    <alternativeName>
        <fullName evidence="7">Valyl-tRNA synthetase</fullName>
    </alternativeName>
</protein>
<feature type="domain" description="Aminoacyl-tRNA synthetase class Ia" evidence="8">
    <location>
        <begin position="70"/>
        <end position="209"/>
    </location>
</feature>